<dbReference type="InterPro" id="IPR009772">
    <property type="entry name" value="CDC123"/>
</dbReference>
<dbReference type="EMBL" id="JPMI01000048">
    <property type="protein sequence ID" value="KFA93498.1"/>
    <property type="molecule type" value="Genomic_DNA"/>
</dbReference>
<dbReference type="AlphaFoldDB" id="A0A084SYG3"/>
<protein>
    <recommendedName>
        <fullName evidence="4">Cell division protein</fullName>
    </recommendedName>
</protein>
<sequence length="255" mass="28643">MSPVSWSRAYFERIRPTFLECWAEELRALAVSHVHLPLTPAEARALSVTPPLWRERLVASDPEGLHSLAARLQKALEGVEQGVFVRLGSGSPKDSALFREQGGCARTPMMALKFLQTSPRTRAHLSRFLELGHPVHLFVRHWVRIPPWQEFRCFMRNRRLVGISQLAHRGDTPEYSLAPRAEELGRTLQDFFVGVARASHVGSAVFDVWCDTGAGDGAPARVWLLDANPWGPASDACLFDWSQPEGFDGSFRYLK</sequence>
<reference evidence="2 3" key="1">
    <citation type="submission" date="2014-07" db="EMBL/GenBank/DDBJ databases">
        <title>Draft Genome Sequence of Gephyronic Acid Producer, Cystobacter violaceus Strain Cb vi76.</title>
        <authorList>
            <person name="Stevens D.C."/>
            <person name="Young J."/>
            <person name="Carmichael R."/>
            <person name="Tan J."/>
            <person name="Taylor R.E."/>
        </authorList>
    </citation>
    <scope>NUCLEOTIDE SEQUENCE [LARGE SCALE GENOMIC DNA]</scope>
    <source>
        <strain evidence="2 3">Cb vi76</strain>
    </source>
</reference>
<name>A0A084SYG3_9BACT</name>
<dbReference type="Proteomes" id="UP000028547">
    <property type="component" value="Unassembled WGS sequence"/>
</dbReference>
<evidence type="ECO:0008006" key="4">
    <source>
        <dbReference type="Google" id="ProtNLM"/>
    </source>
</evidence>
<dbReference type="PANTHER" id="PTHR15323">
    <property type="entry name" value="D123 PROTEIN"/>
    <property type="match status" value="1"/>
</dbReference>
<evidence type="ECO:0000313" key="2">
    <source>
        <dbReference type="EMBL" id="KFA93498.1"/>
    </source>
</evidence>
<dbReference type="RefSeq" id="WP_043391930.1">
    <property type="nucleotide sequence ID" value="NZ_JPMI01000048.1"/>
</dbReference>
<dbReference type="PANTHER" id="PTHR15323:SF6">
    <property type="entry name" value="CELL DIVISION CYCLE PROTEIN 123 HOMOLOG"/>
    <property type="match status" value="1"/>
</dbReference>
<dbReference type="Pfam" id="PF07065">
    <property type="entry name" value="D123"/>
    <property type="match status" value="1"/>
</dbReference>
<comment type="caution">
    <text evidence="2">The sequence shown here is derived from an EMBL/GenBank/DDBJ whole genome shotgun (WGS) entry which is preliminary data.</text>
</comment>
<proteinExistence type="inferred from homology"/>
<dbReference type="GO" id="GO:0005737">
    <property type="term" value="C:cytoplasm"/>
    <property type="evidence" value="ECO:0007669"/>
    <property type="project" value="TreeGrafter"/>
</dbReference>
<evidence type="ECO:0000256" key="1">
    <source>
        <dbReference type="ARBA" id="ARBA00011047"/>
    </source>
</evidence>
<gene>
    <name evidence="2" type="ORF">Q664_08520</name>
</gene>
<evidence type="ECO:0000313" key="3">
    <source>
        <dbReference type="Proteomes" id="UP000028547"/>
    </source>
</evidence>
<accession>A0A084SYG3</accession>
<organism evidence="2 3">
    <name type="scientific">Archangium violaceum Cb vi76</name>
    <dbReference type="NCBI Taxonomy" id="1406225"/>
    <lineage>
        <taxon>Bacteria</taxon>
        <taxon>Pseudomonadati</taxon>
        <taxon>Myxococcota</taxon>
        <taxon>Myxococcia</taxon>
        <taxon>Myxococcales</taxon>
        <taxon>Cystobacterineae</taxon>
        <taxon>Archangiaceae</taxon>
        <taxon>Archangium</taxon>
    </lineage>
</organism>
<comment type="similarity">
    <text evidence="1">Belongs to the CDC123 family.</text>
</comment>